<reference evidence="1" key="1">
    <citation type="journal article" date="2020" name="Nature">
        <title>Giant virus diversity and host interactions through global metagenomics.</title>
        <authorList>
            <person name="Schulz F."/>
            <person name="Roux S."/>
            <person name="Paez-Espino D."/>
            <person name="Jungbluth S."/>
            <person name="Walsh D.A."/>
            <person name="Denef V.J."/>
            <person name="McMahon K.D."/>
            <person name="Konstantinidis K.T."/>
            <person name="Eloe-Fadrosh E.A."/>
            <person name="Kyrpides N.C."/>
            <person name="Woyke T."/>
        </authorList>
    </citation>
    <scope>NUCLEOTIDE SEQUENCE</scope>
    <source>
        <strain evidence="1">GVMAG-M-3300020166-18</strain>
    </source>
</reference>
<organism evidence="1">
    <name type="scientific">viral metagenome</name>
    <dbReference type="NCBI Taxonomy" id="1070528"/>
    <lineage>
        <taxon>unclassified sequences</taxon>
        <taxon>metagenomes</taxon>
        <taxon>organismal metagenomes</taxon>
    </lineage>
</organism>
<evidence type="ECO:0000313" key="1">
    <source>
        <dbReference type="EMBL" id="QHS96296.1"/>
    </source>
</evidence>
<protein>
    <submittedName>
        <fullName evidence="1">Uncharacterized protein</fullName>
    </submittedName>
</protein>
<name>A0A6C0BVN1_9ZZZZ</name>
<sequence>MAPGKSASNSKPFPIWKERMQAVFAEMPGCVLRHDPYMWGEDGVPLTTCRWIYKVWISFPPTPLATCKLFGEPGCDVSVLMYGYHLCNWQRHCEFDGDPVRFVNEYYTGDPERRCGQMI</sequence>
<accession>A0A6C0BVN1</accession>
<dbReference type="AlphaFoldDB" id="A0A6C0BVN1"/>
<proteinExistence type="predicted"/>
<dbReference type="EMBL" id="MN739271">
    <property type="protein sequence ID" value="QHS96296.1"/>
    <property type="molecule type" value="Genomic_DNA"/>
</dbReference>